<reference evidence="9" key="2">
    <citation type="submission" date="2015-01" db="EMBL/GenBank/DDBJ databases">
        <title>Evolutionary Origins and Diversification of the Mycorrhizal Mutualists.</title>
        <authorList>
            <consortium name="DOE Joint Genome Institute"/>
            <consortium name="Mycorrhizal Genomics Consortium"/>
            <person name="Kohler A."/>
            <person name="Kuo A."/>
            <person name="Nagy L.G."/>
            <person name="Floudas D."/>
            <person name="Copeland A."/>
            <person name="Barry K.W."/>
            <person name="Cichocki N."/>
            <person name="Veneault-Fourrey C."/>
            <person name="LaButti K."/>
            <person name="Lindquist E.A."/>
            <person name="Lipzen A."/>
            <person name="Lundell T."/>
            <person name="Morin E."/>
            <person name="Murat C."/>
            <person name="Riley R."/>
            <person name="Ohm R."/>
            <person name="Sun H."/>
            <person name="Tunlid A."/>
            <person name="Henrissat B."/>
            <person name="Grigoriev I.V."/>
            <person name="Hibbett D.S."/>
            <person name="Martin F."/>
        </authorList>
    </citation>
    <scope>NUCLEOTIDE SEQUENCE [LARGE SCALE GENOMIC DNA]</scope>
    <source>
        <strain evidence="9">h7</strain>
    </source>
</reference>
<keyword evidence="9" id="KW-1185">Reference proteome</keyword>
<evidence type="ECO:0000256" key="1">
    <source>
        <dbReference type="ARBA" id="ARBA00022723"/>
    </source>
</evidence>
<proteinExistence type="predicted"/>
<gene>
    <name evidence="8" type="ORF">M413DRAFT_443563</name>
</gene>
<feature type="domain" description="RING-type" evidence="6">
    <location>
        <begin position="445"/>
        <end position="484"/>
    </location>
</feature>
<evidence type="ECO:0000256" key="5">
    <source>
        <dbReference type="SAM" id="MobiDB-lite"/>
    </source>
</evidence>
<dbReference type="PROSITE" id="PS50089">
    <property type="entry name" value="ZF_RING_2"/>
    <property type="match status" value="1"/>
</dbReference>
<evidence type="ECO:0000313" key="8">
    <source>
        <dbReference type="EMBL" id="KIM43658.1"/>
    </source>
</evidence>
<accession>A0A0C2Y1F1</accession>
<evidence type="ECO:0000313" key="9">
    <source>
        <dbReference type="Proteomes" id="UP000053424"/>
    </source>
</evidence>
<dbReference type="PROSITE" id="PS00518">
    <property type="entry name" value="ZF_RING_1"/>
    <property type="match status" value="1"/>
</dbReference>
<dbReference type="Pfam" id="PF03105">
    <property type="entry name" value="SPX"/>
    <property type="match status" value="1"/>
</dbReference>
<organism evidence="8 9">
    <name type="scientific">Hebeloma cylindrosporum</name>
    <dbReference type="NCBI Taxonomy" id="76867"/>
    <lineage>
        <taxon>Eukaryota</taxon>
        <taxon>Fungi</taxon>
        <taxon>Dikarya</taxon>
        <taxon>Basidiomycota</taxon>
        <taxon>Agaricomycotina</taxon>
        <taxon>Agaricomycetes</taxon>
        <taxon>Agaricomycetidae</taxon>
        <taxon>Agaricales</taxon>
        <taxon>Agaricineae</taxon>
        <taxon>Hymenogastraceae</taxon>
        <taxon>Hebeloma</taxon>
    </lineage>
</organism>
<dbReference type="SMART" id="SM00184">
    <property type="entry name" value="RING"/>
    <property type="match status" value="1"/>
</dbReference>
<dbReference type="STRING" id="686832.A0A0C2Y1F1"/>
<feature type="region of interest" description="Disordered" evidence="5">
    <location>
        <begin position="75"/>
        <end position="103"/>
    </location>
</feature>
<keyword evidence="1" id="KW-0479">Metal-binding</keyword>
<dbReference type="HOGENOM" id="CLU_017137_2_0_1"/>
<dbReference type="PANTHER" id="PTHR23327">
    <property type="entry name" value="RING FINGER PROTEIN 127"/>
    <property type="match status" value="1"/>
</dbReference>
<dbReference type="OrthoDB" id="5588846at2759"/>
<protein>
    <recommendedName>
        <fullName evidence="10">RING-type domain-containing protein</fullName>
    </recommendedName>
</protein>
<dbReference type="EMBL" id="KN831775">
    <property type="protein sequence ID" value="KIM43658.1"/>
    <property type="molecule type" value="Genomic_DNA"/>
</dbReference>
<dbReference type="PROSITE" id="PS51382">
    <property type="entry name" value="SPX"/>
    <property type="match status" value="1"/>
</dbReference>
<name>A0A0C2Y1F1_HEBCY</name>
<keyword evidence="3" id="KW-0862">Zinc</keyword>
<dbReference type="InterPro" id="IPR004331">
    <property type="entry name" value="SPX_dom"/>
</dbReference>
<feature type="compositionally biased region" description="Polar residues" evidence="5">
    <location>
        <begin position="79"/>
        <end position="92"/>
    </location>
</feature>
<evidence type="ECO:0000256" key="3">
    <source>
        <dbReference type="ARBA" id="ARBA00022833"/>
    </source>
</evidence>
<dbReference type="SUPFAM" id="SSF57850">
    <property type="entry name" value="RING/U-box"/>
    <property type="match status" value="1"/>
</dbReference>
<evidence type="ECO:0000256" key="4">
    <source>
        <dbReference type="PROSITE-ProRule" id="PRU00175"/>
    </source>
</evidence>
<dbReference type="GO" id="GO:0008270">
    <property type="term" value="F:zinc ion binding"/>
    <property type="evidence" value="ECO:0007669"/>
    <property type="project" value="UniProtKB-KW"/>
</dbReference>
<evidence type="ECO:0000259" key="6">
    <source>
        <dbReference type="PROSITE" id="PS50089"/>
    </source>
</evidence>
<evidence type="ECO:0008006" key="10">
    <source>
        <dbReference type="Google" id="ProtNLM"/>
    </source>
</evidence>
<dbReference type="AlphaFoldDB" id="A0A0C2Y1F1"/>
<feature type="domain" description="SPX" evidence="7">
    <location>
        <begin position="1"/>
        <end position="398"/>
    </location>
</feature>
<keyword evidence="2 4" id="KW-0863">Zinc-finger</keyword>
<dbReference type="InterPro" id="IPR013083">
    <property type="entry name" value="Znf_RING/FYVE/PHD"/>
</dbReference>
<dbReference type="Proteomes" id="UP000053424">
    <property type="component" value="Unassembled WGS sequence"/>
</dbReference>
<dbReference type="InterPro" id="IPR017907">
    <property type="entry name" value="Znf_RING_CS"/>
</dbReference>
<dbReference type="Pfam" id="PF13920">
    <property type="entry name" value="zf-C3HC4_3"/>
    <property type="match status" value="1"/>
</dbReference>
<sequence>MHFSKTYTQLLLSLPPDLRENAMDYRQLKKVINCIVIELSGLGLKPAILHELIEASEGVIPAAGTIHEETTLEVPPPAQSISEPDDGSSSTDLPPPSPAESAAETWFSPIPRVVYELNSISGRIEPKLRIWISRPAPEMEVSKDVGVHLSRALEALQLDEEGEALEVEGSVVGSHKSLLWSLQQKGFEGAQVEDRDGLDQLIPGSSMQEIVVPLVHDTEFYSLLSGKLESISEHLTGLQTEFVDSLQELSRTIGDTTHPASVAASFQPLSSITTDAGSVRVKTGELKSDLYSWREIFQIYLEAEVFEAVGERTRGERTVEESEKRLQQFAQRVTQNGLGDTRKFKLKQSIEALETFLSLNLFILNIKKFSHANSEATRKILKKHAKRTSLFMPVLPPGILPRGGASPPLALMANSTTTFSLPRILVQAIGEKLLPIISSIEDYSCLICTSIAFKPIRLSCGHLFCVRCLVKMQKRKQGDCPMCRSPSVLVANRTNVDWALLNFMQDWFPLESREKLKMNEKEASEEEMKELGIDPSQPCVVM</sequence>
<evidence type="ECO:0000256" key="2">
    <source>
        <dbReference type="ARBA" id="ARBA00022771"/>
    </source>
</evidence>
<dbReference type="PANTHER" id="PTHR23327:SF51">
    <property type="entry name" value="TRANSCRIPTIONAL REGULATOR OF YEAST FORM ADHERENCE 3"/>
    <property type="match status" value="1"/>
</dbReference>
<evidence type="ECO:0000259" key="7">
    <source>
        <dbReference type="PROSITE" id="PS51382"/>
    </source>
</evidence>
<dbReference type="Gene3D" id="3.30.40.10">
    <property type="entry name" value="Zinc/RING finger domain, C3HC4 (zinc finger)"/>
    <property type="match status" value="1"/>
</dbReference>
<dbReference type="InterPro" id="IPR001841">
    <property type="entry name" value="Znf_RING"/>
</dbReference>
<reference evidence="8 9" key="1">
    <citation type="submission" date="2014-04" db="EMBL/GenBank/DDBJ databases">
        <authorList>
            <consortium name="DOE Joint Genome Institute"/>
            <person name="Kuo A."/>
            <person name="Gay G."/>
            <person name="Dore J."/>
            <person name="Kohler A."/>
            <person name="Nagy L.G."/>
            <person name="Floudas D."/>
            <person name="Copeland A."/>
            <person name="Barry K.W."/>
            <person name="Cichocki N."/>
            <person name="Veneault-Fourrey C."/>
            <person name="LaButti K."/>
            <person name="Lindquist E.A."/>
            <person name="Lipzen A."/>
            <person name="Lundell T."/>
            <person name="Morin E."/>
            <person name="Murat C."/>
            <person name="Sun H."/>
            <person name="Tunlid A."/>
            <person name="Henrissat B."/>
            <person name="Grigoriev I.V."/>
            <person name="Hibbett D.S."/>
            <person name="Martin F."/>
            <person name="Nordberg H.P."/>
            <person name="Cantor M.N."/>
            <person name="Hua S.X."/>
        </authorList>
    </citation>
    <scope>NUCLEOTIDE SEQUENCE [LARGE SCALE GENOMIC DNA]</scope>
    <source>
        <strain evidence="9">h7</strain>
    </source>
</reference>